<proteinExistence type="predicted"/>
<keyword evidence="2" id="KW-0732">Signal</keyword>
<evidence type="ECO:0000313" key="3">
    <source>
        <dbReference type="EMBL" id="PMP72411.1"/>
    </source>
</evidence>
<sequence length="86" mass="8653">MKRIVAVLAVLVFVASSISLFAKGNGSGMKIGSGKGMGGYKKSYSGESTQNGFKTGDRALDGTGKGYGDGTKPQPKDGTGFGATAK</sequence>
<accession>A0A2J6WPU4</accession>
<feature type="region of interest" description="Disordered" evidence="1">
    <location>
        <begin position="47"/>
        <end position="86"/>
    </location>
</feature>
<evidence type="ECO:0000313" key="4">
    <source>
        <dbReference type="Proteomes" id="UP000242881"/>
    </source>
</evidence>
<dbReference type="Proteomes" id="UP000242881">
    <property type="component" value="Unassembled WGS sequence"/>
</dbReference>
<feature type="chain" id="PRO_5014365041" evidence="2">
    <location>
        <begin position="23"/>
        <end position="86"/>
    </location>
</feature>
<dbReference type="EMBL" id="PNIN01000022">
    <property type="protein sequence ID" value="PMP72411.1"/>
    <property type="molecule type" value="Genomic_DNA"/>
</dbReference>
<gene>
    <name evidence="3" type="ORF">C0187_01545</name>
</gene>
<feature type="signal peptide" evidence="2">
    <location>
        <begin position="1"/>
        <end position="22"/>
    </location>
</feature>
<reference evidence="3 4" key="1">
    <citation type="submission" date="2018-01" db="EMBL/GenBank/DDBJ databases">
        <title>Metagenomic assembled genomes from two thermal pools in the Uzon Caldera, Kamchatka, Russia.</title>
        <authorList>
            <person name="Wilkins L."/>
            <person name="Ettinger C."/>
        </authorList>
    </citation>
    <scope>NUCLEOTIDE SEQUENCE [LARGE SCALE GENOMIC DNA]</scope>
    <source>
        <strain evidence="3">ZAV-05</strain>
    </source>
</reference>
<dbReference type="RefSeq" id="WP_424605883.1">
    <property type="nucleotide sequence ID" value="NZ_JBNAVA010000008.1"/>
</dbReference>
<name>A0A2J6WPU4_9BACT</name>
<evidence type="ECO:0000256" key="2">
    <source>
        <dbReference type="SAM" id="SignalP"/>
    </source>
</evidence>
<comment type="caution">
    <text evidence="3">The sequence shown here is derived from an EMBL/GenBank/DDBJ whole genome shotgun (WGS) entry which is preliminary data.</text>
</comment>
<dbReference type="AlphaFoldDB" id="A0A2J6WPU4"/>
<organism evidence="3 4">
    <name type="scientific">Calditerrivibrio nitroreducens</name>
    <dbReference type="NCBI Taxonomy" id="477976"/>
    <lineage>
        <taxon>Bacteria</taxon>
        <taxon>Pseudomonadati</taxon>
        <taxon>Deferribacterota</taxon>
        <taxon>Deferribacteres</taxon>
        <taxon>Deferribacterales</taxon>
        <taxon>Calditerrivibrionaceae</taxon>
    </lineage>
</organism>
<evidence type="ECO:0000256" key="1">
    <source>
        <dbReference type="SAM" id="MobiDB-lite"/>
    </source>
</evidence>
<protein>
    <submittedName>
        <fullName evidence="3">Uncharacterized protein</fullName>
    </submittedName>
</protein>